<gene>
    <name evidence="2" type="ORF">BRAFLDRAFT_91901</name>
</gene>
<dbReference type="AlphaFoldDB" id="C3YB63"/>
<evidence type="ECO:0000313" key="2">
    <source>
        <dbReference type="EMBL" id="EEN62525.1"/>
    </source>
</evidence>
<reference evidence="2" key="1">
    <citation type="journal article" date="2008" name="Nature">
        <title>The amphioxus genome and the evolution of the chordate karyotype.</title>
        <authorList>
            <consortium name="US DOE Joint Genome Institute (JGI-PGF)"/>
            <person name="Putnam N.H."/>
            <person name="Butts T."/>
            <person name="Ferrier D.E.K."/>
            <person name="Furlong R.F."/>
            <person name="Hellsten U."/>
            <person name="Kawashima T."/>
            <person name="Robinson-Rechavi M."/>
            <person name="Shoguchi E."/>
            <person name="Terry A."/>
            <person name="Yu J.-K."/>
            <person name="Benito-Gutierrez E.L."/>
            <person name="Dubchak I."/>
            <person name="Garcia-Fernandez J."/>
            <person name="Gibson-Brown J.J."/>
            <person name="Grigoriev I.V."/>
            <person name="Horton A.C."/>
            <person name="de Jong P.J."/>
            <person name="Jurka J."/>
            <person name="Kapitonov V.V."/>
            <person name="Kohara Y."/>
            <person name="Kuroki Y."/>
            <person name="Lindquist E."/>
            <person name="Lucas S."/>
            <person name="Osoegawa K."/>
            <person name="Pennacchio L.A."/>
            <person name="Salamov A.A."/>
            <person name="Satou Y."/>
            <person name="Sauka-Spengler T."/>
            <person name="Schmutz J."/>
            <person name="Shin-I T."/>
            <person name="Toyoda A."/>
            <person name="Bronner-Fraser M."/>
            <person name="Fujiyama A."/>
            <person name="Holland L.Z."/>
            <person name="Holland P.W.H."/>
            <person name="Satoh N."/>
            <person name="Rokhsar D.S."/>
        </authorList>
    </citation>
    <scope>NUCLEOTIDE SEQUENCE [LARGE SCALE GENOMIC DNA]</scope>
    <source>
        <strain evidence="2">S238N-H82</strain>
        <tissue evidence="2">Testes</tissue>
    </source>
</reference>
<dbReference type="InParanoid" id="C3YB63"/>
<name>C3YB63_BRAFL</name>
<feature type="region of interest" description="Disordered" evidence="1">
    <location>
        <begin position="10"/>
        <end position="34"/>
    </location>
</feature>
<dbReference type="EMBL" id="GG666496">
    <property type="protein sequence ID" value="EEN62525.1"/>
    <property type="molecule type" value="Genomic_DNA"/>
</dbReference>
<organism>
    <name type="scientific">Branchiostoma floridae</name>
    <name type="common">Florida lancelet</name>
    <name type="synonym">Amphioxus</name>
    <dbReference type="NCBI Taxonomy" id="7739"/>
    <lineage>
        <taxon>Eukaryota</taxon>
        <taxon>Metazoa</taxon>
        <taxon>Chordata</taxon>
        <taxon>Cephalochordata</taxon>
        <taxon>Leptocardii</taxon>
        <taxon>Amphioxiformes</taxon>
        <taxon>Branchiostomatidae</taxon>
        <taxon>Branchiostoma</taxon>
    </lineage>
</organism>
<evidence type="ECO:0000256" key="1">
    <source>
        <dbReference type="SAM" id="MobiDB-lite"/>
    </source>
</evidence>
<sequence length="123" mass="13936">MYMKEILVDTANNKGEGAREQESQRGSWFEPSSGCRKQVGTEKLEIGLAKEHVDLPDVPDLYDVLGLMMALDDIEVEVEDDDELEEGVEDIDNDRVNEMIAFMEQMPADEDPSRRVCQEDLGK</sequence>
<proteinExistence type="predicted"/>
<accession>C3YB63</accession>
<protein>
    <submittedName>
        <fullName evidence="2">Uncharacterized protein</fullName>
    </submittedName>
</protein>